<evidence type="ECO:0008006" key="2">
    <source>
        <dbReference type="Google" id="ProtNLM"/>
    </source>
</evidence>
<name>A0AB39C4N1_9CAUD</name>
<organism evidence="1">
    <name type="scientific">Klebsiella phage PMBT64</name>
    <dbReference type="NCBI Taxonomy" id="3229740"/>
    <lineage>
        <taxon>Viruses</taxon>
        <taxon>Duplodnaviria</taxon>
        <taxon>Heunggongvirae</taxon>
        <taxon>Uroviricota</taxon>
        <taxon>Caudoviricetes</taxon>
    </lineage>
</organism>
<evidence type="ECO:0000313" key="1">
    <source>
        <dbReference type="EMBL" id="XDJ01063.1"/>
    </source>
</evidence>
<reference evidence="1" key="1">
    <citation type="submission" date="2024-06" db="EMBL/GenBank/DDBJ databases">
        <title>This phage originates from the Bacteriophage catalogue of the Bacteriophage Competence Centre, Department of Microbiology und Biotechnology, Max Rubner-Institut, Kiel, Germany.</title>
        <authorList>
            <person name="Sprotte S."/>
            <person name="Brinks E."/>
            <person name="Hille F."/>
        </authorList>
    </citation>
    <scope>NUCLEOTIDE SEQUENCE</scope>
</reference>
<dbReference type="EMBL" id="PP926510">
    <property type="protein sequence ID" value="XDJ01063.1"/>
    <property type="molecule type" value="Genomic_DNA"/>
</dbReference>
<sequence length="175" mass="19948">MKKHNVIHIDTAEFHNAVYILGREEKIYNWNQNVEFRKRLVGLLGEIAAAKHLNNIHGRNRIVIPMGVNARTGVSVNAFGQGDIMTVSRVGVRHRQIHIYEVKSTEGTGKQLPTIRQDNAESYIANGVDSIILVAVHINKAKAECRILHQVSPIEVVERWRPMRNRYGQECYAFN</sequence>
<accession>A0AB39C4N1</accession>
<proteinExistence type="predicted"/>
<protein>
    <recommendedName>
        <fullName evidence="2">Phage protein</fullName>
    </recommendedName>
</protein>